<dbReference type="EMBL" id="ML978070">
    <property type="protein sequence ID" value="KAF2014692.1"/>
    <property type="molecule type" value="Genomic_DNA"/>
</dbReference>
<organism evidence="1 2">
    <name type="scientific">Aaosphaeria arxii CBS 175.79</name>
    <dbReference type="NCBI Taxonomy" id="1450172"/>
    <lineage>
        <taxon>Eukaryota</taxon>
        <taxon>Fungi</taxon>
        <taxon>Dikarya</taxon>
        <taxon>Ascomycota</taxon>
        <taxon>Pezizomycotina</taxon>
        <taxon>Dothideomycetes</taxon>
        <taxon>Pleosporomycetidae</taxon>
        <taxon>Pleosporales</taxon>
        <taxon>Pleosporales incertae sedis</taxon>
        <taxon>Aaosphaeria</taxon>
    </lineage>
</organism>
<sequence>MVHRVPALPTTAHLPMRYLYLPRLPTCHLPTPRRLVLVLLVDPVQSNPTAPTGYVPLLRPRTQTSSSLSLRQFNPLFSSSYTNHTTPHTSPSTLSFPYPPHLLTVQFILVTVQLNIASRGSLAGPTTLAYIHHSPWYGTTLIP</sequence>
<evidence type="ECO:0000313" key="2">
    <source>
        <dbReference type="Proteomes" id="UP000799778"/>
    </source>
</evidence>
<dbReference type="GeneID" id="54279434"/>
<protein>
    <submittedName>
        <fullName evidence="1">Uncharacterized protein</fullName>
    </submittedName>
</protein>
<dbReference type="AlphaFoldDB" id="A0A6A5XNH9"/>
<name>A0A6A5XNH9_9PLEO</name>
<dbReference type="RefSeq" id="XP_033383031.1">
    <property type="nucleotide sequence ID" value="XM_033522037.1"/>
</dbReference>
<accession>A0A6A5XNH9</accession>
<proteinExistence type="predicted"/>
<dbReference type="Proteomes" id="UP000799778">
    <property type="component" value="Unassembled WGS sequence"/>
</dbReference>
<evidence type="ECO:0000313" key="1">
    <source>
        <dbReference type="EMBL" id="KAF2014692.1"/>
    </source>
</evidence>
<gene>
    <name evidence="1" type="ORF">BU24DRAFT_219575</name>
</gene>
<keyword evidence="2" id="KW-1185">Reference proteome</keyword>
<reference evidence="1" key="1">
    <citation type="journal article" date="2020" name="Stud. Mycol.">
        <title>101 Dothideomycetes genomes: a test case for predicting lifestyles and emergence of pathogens.</title>
        <authorList>
            <person name="Haridas S."/>
            <person name="Albert R."/>
            <person name="Binder M."/>
            <person name="Bloem J."/>
            <person name="Labutti K."/>
            <person name="Salamov A."/>
            <person name="Andreopoulos B."/>
            <person name="Baker S."/>
            <person name="Barry K."/>
            <person name="Bills G."/>
            <person name="Bluhm B."/>
            <person name="Cannon C."/>
            <person name="Castanera R."/>
            <person name="Culley D."/>
            <person name="Daum C."/>
            <person name="Ezra D."/>
            <person name="Gonzalez J."/>
            <person name="Henrissat B."/>
            <person name="Kuo A."/>
            <person name="Liang C."/>
            <person name="Lipzen A."/>
            <person name="Lutzoni F."/>
            <person name="Magnuson J."/>
            <person name="Mondo S."/>
            <person name="Nolan M."/>
            <person name="Ohm R."/>
            <person name="Pangilinan J."/>
            <person name="Park H.-J."/>
            <person name="Ramirez L."/>
            <person name="Alfaro M."/>
            <person name="Sun H."/>
            <person name="Tritt A."/>
            <person name="Yoshinaga Y."/>
            <person name="Zwiers L.-H."/>
            <person name="Turgeon B."/>
            <person name="Goodwin S."/>
            <person name="Spatafora J."/>
            <person name="Crous P."/>
            <person name="Grigoriev I."/>
        </authorList>
    </citation>
    <scope>NUCLEOTIDE SEQUENCE</scope>
    <source>
        <strain evidence="1">CBS 175.79</strain>
    </source>
</reference>